<dbReference type="Pfam" id="PF08292">
    <property type="entry name" value="RNA_pol_Rbc25"/>
    <property type="match status" value="1"/>
</dbReference>
<dbReference type="Gene3D" id="3.30.1490.120">
    <property type="entry name" value="RNA polymerase Rpb7-like, N-terminal domain"/>
    <property type="match status" value="1"/>
</dbReference>
<proteinExistence type="inferred from homology"/>
<protein>
    <recommendedName>
        <fullName evidence="10">RNA polymerase III subunit Rpc25 domain-containing protein</fullName>
    </recommendedName>
</protein>
<evidence type="ECO:0000313" key="8">
    <source>
        <dbReference type="EMBL" id="KDQ19103.1"/>
    </source>
</evidence>
<feature type="domain" description="RNA polymerase III subunit Rpc25" evidence="7">
    <location>
        <begin position="83"/>
        <end position="207"/>
    </location>
</feature>
<keyword evidence="3" id="KW-0240">DNA-directed RNA polymerase</keyword>
<dbReference type="GO" id="GO:0005666">
    <property type="term" value="C:RNA polymerase III complex"/>
    <property type="evidence" value="ECO:0007669"/>
    <property type="project" value="TreeGrafter"/>
</dbReference>
<dbReference type="STRING" id="930990.A0A067MTM7"/>
<dbReference type="CDD" id="cd04330">
    <property type="entry name" value="RNAP_III_Rpc25_N"/>
    <property type="match status" value="1"/>
</dbReference>
<dbReference type="InterPro" id="IPR005576">
    <property type="entry name" value="Rpb7-like_N"/>
</dbReference>
<evidence type="ECO:0000256" key="5">
    <source>
        <dbReference type="ARBA" id="ARBA00023242"/>
    </source>
</evidence>
<name>A0A067MTM7_BOTB1</name>
<comment type="similarity">
    <text evidence="2">Belongs to the eukaryotic RPB7/RPC8 RNA polymerase subunit family.</text>
</comment>
<dbReference type="Gene3D" id="2.40.50.140">
    <property type="entry name" value="Nucleic acid-binding proteins"/>
    <property type="match status" value="1"/>
</dbReference>
<comment type="subcellular location">
    <subcellularLocation>
        <location evidence="1">Nucleus</location>
    </subcellularLocation>
</comment>
<dbReference type="InterPro" id="IPR045113">
    <property type="entry name" value="Rpb7-like"/>
</dbReference>
<dbReference type="InterPro" id="IPR036898">
    <property type="entry name" value="RNA_pol_Rpb7-like_N_sf"/>
</dbReference>
<dbReference type="HOGENOM" id="CLU_073901_1_0_1"/>
<evidence type="ECO:0000256" key="1">
    <source>
        <dbReference type="ARBA" id="ARBA00004123"/>
    </source>
</evidence>
<dbReference type="SUPFAM" id="SSF88798">
    <property type="entry name" value="N-terminal, heterodimerisation domain of RBP7 (RpoE)"/>
    <property type="match status" value="1"/>
</dbReference>
<dbReference type="AlphaFoldDB" id="A0A067MTM7"/>
<dbReference type="InterPro" id="IPR012340">
    <property type="entry name" value="NA-bd_OB-fold"/>
</dbReference>
<dbReference type="Pfam" id="PF03876">
    <property type="entry name" value="SHS2_Rpb7-N"/>
    <property type="match status" value="1"/>
</dbReference>
<dbReference type="GO" id="GO:0006384">
    <property type="term" value="P:transcription initiation at RNA polymerase III promoter"/>
    <property type="evidence" value="ECO:0007669"/>
    <property type="project" value="TreeGrafter"/>
</dbReference>
<organism evidence="8 9">
    <name type="scientific">Botryobasidium botryosum (strain FD-172 SS1)</name>
    <dbReference type="NCBI Taxonomy" id="930990"/>
    <lineage>
        <taxon>Eukaryota</taxon>
        <taxon>Fungi</taxon>
        <taxon>Dikarya</taxon>
        <taxon>Basidiomycota</taxon>
        <taxon>Agaricomycotina</taxon>
        <taxon>Agaricomycetes</taxon>
        <taxon>Cantharellales</taxon>
        <taxon>Botryobasidiaceae</taxon>
        <taxon>Botryobasidium</taxon>
    </lineage>
</organism>
<keyword evidence="9" id="KW-1185">Reference proteome</keyword>
<gene>
    <name evidence="8" type="ORF">BOTBODRAFT_63227</name>
</gene>
<evidence type="ECO:0000259" key="6">
    <source>
        <dbReference type="Pfam" id="PF03876"/>
    </source>
</evidence>
<dbReference type="InterPro" id="IPR013238">
    <property type="entry name" value="RNA_pol_III_Rbc25"/>
</dbReference>
<dbReference type="InParanoid" id="A0A067MTM7"/>
<dbReference type="Proteomes" id="UP000027195">
    <property type="component" value="Unassembled WGS sequence"/>
</dbReference>
<dbReference type="SUPFAM" id="SSF50249">
    <property type="entry name" value="Nucleic acid-binding proteins"/>
    <property type="match status" value="1"/>
</dbReference>
<dbReference type="FunCoup" id="A0A067MTM7">
    <property type="interactions" value="445"/>
</dbReference>
<evidence type="ECO:0000313" key="9">
    <source>
        <dbReference type="Proteomes" id="UP000027195"/>
    </source>
</evidence>
<dbReference type="EMBL" id="KL198020">
    <property type="protein sequence ID" value="KDQ19103.1"/>
    <property type="molecule type" value="Genomic_DNA"/>
</dbReference>
<evidence type="ECO:0008006" key="10">
    <source>
        <dbReference type="Google" id="ProtNLM"/>
    </source>
</evidence>
<dbReference type="OrthoDB" id="10256606at2759"/>
<accession>A0A067MTM7</accession>
<dbReference type="PANTHER" id="PTHR12709:SF1">
    <property type="entry name" value="DNA-DIRECTED RNA POLYMERASE III SUBUNIT RPC8"/>
    <property type="match status" value="1"/>
</dbReference>
<evidence type="ECO:0000259" key="7">
    <source>
        <dbReference type="Pfam" id="PF08292"/>
    </source>
</evidence>
<feature type="domain" description="RNA polymerase Rpb7-like N-terminal" evidence="6">
    <location>
        <begin position="8"/>
        <end position="64"/>
    </location>
</feature>
<keyword evidence="5" id="KW-0539">Nucleus</keyword>
<keyword evidence="4" id="KW-0804">Transcription</keyword>
<sequence length="223" mass="25464">MYNLALMKDTVALRPNTFGSPPHIAILEELNKKYANRVVHDVGLAICVFDLVEAGEGKVRYGDGCLWYKITFRLVVFRPFRSEIIVAQVKSNSEEAVRLTLEFFDDIYIPVAYLPHPHAFDPNDRQHFWVPDRTTEELLDEPLPQRNYLEAGEYIRVRVESDEFYDDEPGPPKVIEGVAVQDDTYRRPPYRIICSIAEAGLGLISWWDGSRGGGAMDLDEEEG</sequence>
<evidence type="ECO:0000256" key="4">
    <source>
        <dbReference type="ARBA" id="ARBA00023163"/>
    </source>
</evidence>
<evidence type="ECO:0000256" key="3">
    <source>
        <dbReference type="ARBA" id="ARBA00022478"/>
    </source>
</evidence>
<dbReference type="PANTHER" id="PTHR12709">
    <property type="entry name" value="DNA-DIRECTED RNA POLYMERASE II, III"/>
    <property type="match status" value="1"/>
</dbReference>
<reference evidence="9" key="1">
    <citation type="journal article" date="2014" name="Proc. Natl. Acad. Sci. U.S.A.">
        <title>Extensive sampling of basidiomycete genomes demonstrates inadequacy of the white-rot/brown-rot paradigm for wood decay fungi.</title>
        <authorList>
            <person name="Riley R."/>
            <person name="Salamov A.A."/>
            <person name="Brown D.W."/>
            <person name="Nagy L.G."/>
            <person name="Floudas D."/>
            <person name="Held B.W."/>
            <person name="Levasseur A."/>
            <person name="Lombard V."/>
            <person name="Morin E."/>
            <person name="Otillar R."/>
            <person name="Lindquist E.A."/>
            <person name="Sun H."/>
            <person name="LaButti K.M."/>
            <person name="Schmutz J."/>
            <person name="Jabbour D."/>
            <person name="Luo H."/>
            <person name="Baker S.E."/>
            <person name="Pisabarro A.G."/>
            <person name="Walton J.D."/>
            <person name="Blanchette R.A."/>
            <person name="Henrissat B."/>
            <person name="Martin F."/>
            <person name="Cullen D."/>
            <person name="Hibbett D.S."/>
            <person name="Grigoriev I.V."/>
        </authorList>
    </citation>
    <scope>NUCLEOTIDE SEQUENCE [LARGE SCALE GENOMIC DNA]</scope>
    <source>
        <strain evidence="9">FD-172 SS1</strain>
    </source>
</reference>
<evidence type="ECO:0000256" key="2">
    <source>
        <dbReference type="ARBA" id="ARBA00009307"/>
    </source>
</evidence>